<evidence type="ECO:0000313" key="2">
    <source>
        <dbReference type="Proteomes" id="UP000309997"/>
    </source>
</evidence>
<evidence type="ECO:0000313" key="1">
    <source>
        <dbReference type="EMBL" id="KAL3569526.1"/>
    </source>
</evidence>
<organism evidence="1 2">
    <name type="scientific">Populus alba</name>
    <name type="common">White poplar</name>
    <dbReference type="NCBI Taxonomy" id="43335"/>
    <lineage>
        <taxon>Eukaryota</taxon>
        <taxon>Viridiplantae</taxon>
        <taxon>Streptophyta</taxon>
        <taxon>Embryophyta</taxon>
        <taxon>Tracheophyta</taxon>
        <taxon>Spermatophyta</taxon>
        <taxon>Magnoliopsida</taxon>
        <taxon>eudicotyledons</taxon>
        <taxon>Gunneridae</taxon>
        <taxon>Pentapetalae</taxon>
        <taxon>rosids</taxon>
        <taxon>fabids</taxon>
        <taxon>Malpighiales</taxon>
        <taxon>Salicaceae</taxon>
        <taxon>Saliceae</taxon>
        <taxon>Populus</taxon>
    </lineage>
</organism>
<comment type="caution">
    <text evidence="1">The sequence shown here is derived from an EMBL/GenBank/DDBJ whole genome shotgun (WGS) entry which is preliminary data.</text>
</comment>
<name>A0ACC4AUA2_POPAL</name>
<proteinExistence type="predicted"/>
<gene>
    <name evidence="1" type="ORF">D5086_029416</name>
</gene>
<accession>A0ACC4AUA2</accession>
<keyword evidence="2" id="KW-1185">Reference proteome</keyword>
<protein>
    <submittedName>
        <fullName evidence="1">Uncharacterized protein</fullName>
    </submittedName>
</protein>
<sequence>MAKPMEVLNGQVMLISRLFLLNFLLLWQPGTGTTFDDSIDEVKRNGTLPVDEVLALRLLSQTLRSSSTQLSLSSSPQLSLSYPICSDNQDAEIRCGSSYNTENGSFRSVTEINLPGKNLDGYIDNSIGRFQNLERLNLGYNQLSRGIPSTLGQLQHLKYLDLSNNSLTGSIPSSLTKLQNLKYLDLSFNNLTGSIPETFQNLKKLFLTRNMLTGLPSWITNPKKSNISRTTVDLSYNNFNVSCKTITCFGLQNVTINPTRSFIDEMKSKKCRRKHNSLFINSGGEDVYYGKDHYHNDTSISSFNLSPSDDWAYSYAGDYLTTNFNASASVINSTCEITSAKANIDNNFRLAPVSLTYYGLCLRKGEYIVTLYFAEALYSKREDYSTSGKRVFDIYIQGMIAKKDVNIKEIYGKEHEGKQLDFPVKINHGSLEIQLFWAGKGSLYRPARNGPLISAVSITRVPRKLHGWEIALIIGCCILFLLLLLAFMWRMGWIGDRELRETKVVIGERTFTLKQIIRATKKFSPKMQLGRGRSGIVYRAELPDLTVAVKKLFTHSKAVDEIESEVYAKKALDLKHENLVNLIASYSRRHLILLIYEYMEHGSLGQVLFGSNPTVQIDWQKRFIICRGIAKGLKYLHERNPPIIHRNIKANNILLDASCNPKISDFGLAKLYEEENPYIAIGAGGDLLYMSPEYATRRAMTVKVDVYSFGILLLEIVSGRNNADYRANQETVFLLDT</sequence>
<dbReference type="Proteomes" id="UP000309997">
    <property type="component" value="Unassembled WGS sequence"/>
</dbReference>
<reference evidence="1 2" key="1">
    <citation type="journal article" date="2024" name="Plant Biotechnol. J.">
        <title>Genome and CRISPR/Cas9 system of a widespread forest tree (Populus alba) in the world.</title>
        <authorList>
            <person name="Liu Y.J."/>
            <person name="Jiang P.F."/>
            <person name="Han X.M."/>
            <person name="Li X.Y."/>
            <person name="Wang H.M."/>
            <person name="Wang Y.J."/>
            <person name="Wang X.X."/>
            <person name="Zeng Q.Y."/>
        </authorList>
    </citation>
    <scope>NUCLEOTIDE SEQUENCE [LARGE SCALE GENOMIC DNA]</scope>
    <source>
        <strain evidence="2">cv. PAL-ZL1</strain>
    </source>
</reference>
<dbReference type="EMBL" id="RCHU02000016">
    <property type="protein sequence ID" value="KAL3569526.1"/>
    <property type="molecule type" value="Genomic_DNA"/>
</dbReference>
<feature type="non-terminal residue" evidence="1">
    <location>
        <position position="737"/>
    </location>
</feature>